<evidence type="ECO:0000256" key="1">
    <source>
        <dbReference type="ARBA" id="ARBA00000824"/>
    </source>
</evidence>
<evidence type="ECO:0000256" key="3">
    <source>
        <dbReference type="ARBA" id="ARBA00012404"/>
    </source>
</evidence>
<dbReference type="InterPro" id="IPR008238">
    <property type="entry name" value="Chorismate_mutase_AroQ_euk"/>
</dbReference>
<comment type="subcellular location">
    <subcellularLocation>
        <location evidence="2">Cytoplasm</location>
    </subcellularLocation>
</comment>
<dbReference type="PANTHER" id="PTHR21145">
    <property type="entry name" value="CHORISMATE MUTASE"/>
    <property type="match status" value="1"/>
</dbReference>
<dbReference type="GO" id="GO:0004106">
    <property type="term" value="F:chorismate mutase activity"/>
    <property type="evidence" value="ECO:0007669"/>
    <property type="project" value="UniProtKB-EC"/>
</dbReference>
<evidence type="ECO:0000313" key="7">
    <source>
        <dbReference type="Proteomes" id="UP001457282"/>
    </source>
</evidence>
<keyword evidence="5" id="KW-0413">Isomerase</keyword>
<comment type="catalytic activity">
    <reaction evidence="1">
        <text>chorismate = prephenate</text>
        <dbReference type="Rhea" id="RHEA:13897"/>
        <dbReference type="ChEBI" id="CHEBI:29748"/>
        <dbReference type="ChEBI" id="CHEBI:29934"/>
        <dbReference type="EC" id="5.4.99.5"/>
    </reaction>
</comment>
<dbReference type="InterPro" id="IPR036263">
    <property type="entry name" value="Chorismate_II_sf"/>
</dbReference>
<protein>
    <recommendedName>
        <fullName evidence="3">chorismate mutase</fullName>
        <ecNumber evidence="3">5.4.99.5</ecNumber>
    </recommendedName>
</protein>
<accession>A0AAW1YGV1</accession>
<evidence type="ECO:0000256" key="4">
    <source>
        <dbReference type="ARBA" id="ARBA00022490"/>
    </source>
</evidence>
<dbReference type="GO" id="GO:0005737">
    <property type="term" value="C:cytoplasm"/>
    <property type="evidence" value="ECO:0007669"/>
    <property type="project" value="UniProtKB-SubCell"/>
</dbReference>
<comment type="caution">
    <text evidence="6">The sequence shown here is derived from an EMBL/GenBank/DDBJ whole genome shotgun (WGS) entry which is preliminary data.</text>
</comment>
<evidence type="ECO:0000256" key="2">
    <source>
        <dbReference type="ARBA" id="ARBA00004496"/>
    </source>
</evidence>
<name>A0AAW1YGV1_RUBAR</name>
<sequence length="160" mass="18190">MAKQQRLRLIRGPAALSLSHLRPQISSSLLSLFHFIVKGTESLQSQAGRYKSPEELPFFPENLPPSLLPPSAVHRNCFLCLLSRVMMETMQQTGPPSDLDCLQAISRRIHYGFYVAEVKFRDAPQDYEPAIRAQDIEGLMKLLTFTGCGRDVEYLLRRLD</sequence>
<organism evidence="6 7">
    <name type="scientific">Rubus argutus</name>
    <name type="common">Southern blackberry</name>
    <dbReference type="NCBI Taxonomy" id="59490"/>
    <lineage>
        <taxon>Eukaryota</taxon>
        <taxon>Viridiplantae</taxon>
        <taxon>Streptophyta</taxon>
        <taxon>Embryophyta</taxon>
        <taxon>Tracheophyta</taxon>
        <taxon>Spermatophyta</taxon>
        <taxon>Magnoliopsida</taxon>
        <taxon>eudicotyledons</taxon>
        <taxon>Gunneridae</taxon>
        <taxon>Pentapetalae</taxon>
        <taxon>rosids</taxon>
        <taxon>fabids</taxon>
        <taxon>Rosales</taxon>
        <taxon>Rosaceae</taxon>
        <taxon>Rosoideae</taxon>
        <taxon>Rosoideae incertae sedis</taxon>
        <taxon>Rubus</taxon>
    </lineage>
</organism>
<gene>
    <name evidence="6" type="ORF">M0R45_012639</name>
</gene>
<dbReference type="SUPFAM" id="SSF48600">
    <property type="entry name" value="Chorismate mutase II"/>
    <property type="match status" value="1"/>
</dbReference>
<dbReference type="Gene3D" id="1.10.590.10">
    <property type="entry name" value="Chorismate mutase, AroQ class superfamily, eukaryotic"/>
    <property type="match status" value="2"/>
</dbReference>
<dbReference type="GO" id="GO:0046417">
    <property type="term" value="P:chorismate metabolic process"/>
    <property type="evidence" value="ECO:0007669"/>
    <property type="project" value="InterPro"/>
</dbReference>
<dbReference type="PANTHER" id="PTHR21145:SF12">
    <property type="entry name" value="CHORISMATE MUTASE"/>
    <property type="match status" value="1"/>
</dbReference>
<dbReference type="PROSITE" id="PS51169">
    <property type="entry name" value="CHORISMATE_MUT_3"/>
    <property type="match status" value="1"/>
</dbReference>
<dbReference type="EC" id="5.4.99.5" evidence="3"/>
<evidence type="ECO:0000256" key="5">
    <source>
        <dbReference type="ARBA" id="ARBA00023235"/>
    </source>
</evidence>
<keyword evidence="4" id="KW-0963">Cytoplasm</keyword>
<reference evidence="6 7" key="1">
    <citation type="journal article" date="2023" name="G3 (Bethesda)">
        <title>A chromosome-length genome assembly and annotation of blackberry (Rubus argutus, cv. 'Hillquist').</title>
        <authorList>
            <person name="Bruna T."/>
            <person name="Aryal R."/>
            <person name="Dudchenko O."/>
            <person name="Sargent D.J."/>
            <person name="Mead D."/>
            <person name="Buti M."/>
            <person name="Cavallini A."/>
            <person name="Hytonen T."/>
            <person name="Andres J."/>
            <person name="Pham M."/>
            <person name="Weisz D."/>
            <person name="Mascagni F."/>
            <person name="Usai G."/>
            <person name="Natali L."/>
            <person name="Bassil N."/>
            <person name="Fernandez G.E."/>
            <person name="Lomsadze A."/>
            <person name="Armour M."/>
            <person name="Olukolu B."/>
            <person name="Poorten T."/>
            <person name="Britton C."/>
            <person name="Davik J."/>
            <person name="Ashrafi H."/>
            <person name="Aiden E.L."/>
            <person name="Borodovsky M."/>
            <person name="Worthington M."/>
        </authorList>
    </citation>
    <scope>NUCLEOTIDE SEQUENCE [LARGE SCALE GENOMIC DNA]</scope>
    <source>
        <strain evidence="6">PI 553951</strain>
    </source>
</reference>
<dbReference type="EMBL" id="JBEDUW010000002">
    <property type="protein sequence ID" value="KAK9947207.1"/>
    <property type="molecule type" value="Genomic_DNA"/>
</dbReference>
<keyword evidence="7" id="KW-1185">Reference proteome</keyword>
<dbReference type="InterPro" id="IPR037039">
    <property type="entry name" value="CM_AroQ_sf_eucaryotic"/>
</dbReference>
<dbReference type="Proteomes" id="UP001457282">
    <property type="component" value="Unassembled WGS sequence"/>
</dbReference>
<evidence type="ECO:0000313" key="6">
    <source>
        <dbReference type="EMBL" id="KAK9947207.1"/>
    </source>
</evidence>
<dbReference type="AlphaFoldDB" id="A0AAW1YGV1"/>
<proteinExistence type="predicted"/>
<dbReference type="GO" id="GO:0009073">
    <property type="term" value="P:aromatic amino acid family biosynthetic process"/>
    <property type="evidence" value="ECO:0007669"/>
    <property type="project" value="InterPro"/>
</dbReference>